<protein>
    <submittedName>
        <fullName evidence="2">Uncharacterized protein</fullName>
    </submittedName>
</protein>
<name>A0AA88E0D4_FICCA</name>
<keyword evidence="3" id="KW-1185">Reference proteome</keyword>
<reference evidence="2" key="1">
    <citation type="submission" date="2023-07" db="EMBL/GenBank/DDBJ databases">
        <title>draft genome sequence of fig (Ficus carica).</title>
        <authorList>
            <person name="Takahashi T."/>
            <person name="Nishimura K."/>
        </authorList>
    </citation>
    <scope>NUCLEOTIDE SEQUENCE</scope>
</reference>
<evidence type="ECO:0000256" key="1">
    <source>
        <dbReference type="SAM" id="MobiDB-lite"/>
    </source>
</evidence>
<proteinExistence type="predicted"/>
<evidence type="ECO:0000313" key="3">
    <source>
        <dbReference type="Proteomes" id="UP001187192"/>
    </source>
</evidence>
<comment type="caution">
    <text evidence="2">The sequence shown here is derived from an EMBL/GenBank/DDBJ whole genome shotgun (WGS) entry which is preliminary data.</text>
</comment>
<feature type="compositionally biased region" description="Polar residues" evidence="1">
    <location>
        <begin position="157"/>
        <end position="169"/>
    </location>
</feature>
<dbReference type="Proteomes" id="UP001187192">
    <property type="component" value="Unassembled WGS sequence"/>
</dbReference>
<sequence>MLLMGFVPDGGELFVEVVVLTPDADGGSACISCSAVLRHLISFAACPLKRSFYSGGPLIGCTFIKGLSAKGYMLSMDRKLPSIVVVSKRALCVLKLMCRGIFLISSLILHHFPCASSDFTDGIAPLRPLSPPPCRISFISHQLLSLEEASASHHSPRLSTPSISDYQSQRGKKEPTSESISSTLA</sequence>
<evidence type="ECO:0000313" key="2">
    <source>
        <dbReference type="EMBL" id="GMN65336.1"/>
    </source>
</evidence>
<accession>A0AA88E0D4</accession>
<dbReference type="EMBL" id="BTGU01000226">
    <property type="protein sequence ID" value="GMN65336.1"/>
    <property type="molecule type" value="Genomic_DNA"/>
</dbReference>
<organism evidence="2 3">
    <name type="scientific">Ficus carica</name>
    <name type="common">Common fig</name>
    <dbReference type="NCBI Taxonomy" id="3494"/>
    <lineage>
        <taxon>Eukaryota</taxon>
        <taxon>Viridiplantae</taxon>
        <taxon>Streptophyta</taxon>
        <taxon>Embryophyta</taxon>
        <taxon>Tracheophyta</taxon>
        <taxon>Spermatophyta</taxon>
        <taxon>Magnoliopsida</taxon>
        <taxon>eudicotyledons</taxon>
        <taxon>Gunneridae</taxon>
        <taxon>Pentapetalae</taxon>
        <taxon>rosids</taxon>
        <taxon>fabids</taxon>
        <taxon>Rosales</taxon>
        <taxon>Moraceae</taxon>
        <taxon>Ficeae</taxon>
        <taxon>Ficus</taxon>
    </lineage>
</organism>
<dbReference type="AlphaFoldDB" id="A0AA88E0D4"/>
<gene>
    <name evidence="2" type="ORF">TIFTF001_034408</name>
</gene>
<feature type="region of interest" description="Disordered" evidence="1">
    <location>
        <begin position="152"/>
        <end position="185"/>
    </location>
</feature>